<dbReference type="InterPro" id="IPR015422">
    <property type="entry name" value="PyrdxlP-dep_Trfase_small"/>
</dbReference>
<evidence type="ECO:0000256" key="5">
    <source>
        <dbReference type="ARBA" id="ARBA00022898"/>
    </source>
</evidence>
<organism evidence="7 8">
    <name type="scientific">Diacronema lutheri</name>
    <name type="common">Unicellular marine alga</name>
    <name type="synonym">Monochrysis lutheri</name>
    <dbReference type="NCBI Taxonomy" id="2081491"/>
    <lineage>
        <taxon>Eukaryota</taxon>
        <taxon>Haptista</taxon>
        <taxon>Haptophyta</taxon>
        <taxon>Pavlovophyceae</taxon>
        <taxon>Pavlovales</taxon>
        <taxon>Pavlovaceae</taxon>
        <taxon>Diacronema</taxon>
    </lineage>
</organism>
<keyword evidence="5" id="KW-0663">Pyridoxal phosphate</keyword>
<reference evidence="7" key="1">
    <citation type="submission" date="2021-05" db="EMBL/GenBank/DDBJ databases">
        <title>The genome of the haptophyte Pavlova lutheri (Diacronema luteri, Pavlovales) - a model for lipid biosynthesis in eukaryotic algae.</title>
        <authorList>
            <person name="Hulatt C.J."/>
            <person name="Posewitz M.C."/>
        </authorList>
    </citation>
    <scope>NUCLEOTIDE SEQUENCE</scope>
    <source>
        <strain evidence="7">NIVA-4/92</strain>
    </source>
</reference>
<evidence type="ECO:0000259" key="6">
    <source>
        <dbReference type="Pfam" id="PF00155"/>
    </source>
</evidence>
<dbReference type="OMA" id="SQGANQY"/>
<evidence type="ECO:0000256" key="3">
    <source>
        <dbReference type="ARBA" id="ARBA00022576"/>
    </source>
</evidence>
<dbReference type="InterPro" id="IPR004839">
    <property type="entry name" value="Aminotransferase_I/II_large"/>
</dbReference>
<evidence type="ECO:0000256" key="4">
    <source>
        <dbReference type="ARBA" id="ARBA00022679"/>
    </source>
</evidence>
<dbReference type="EMBL" id="JAGTXO010000002">
    <property type="protein sequence ID" value="KAG8469422.1"/>
    <property type="molecule type" value="Genomic_DNA"/>
</dbReference>
<dbReference type="PANTHER" id="PTHR43807:SF20">
    <property type="entry name" value="FI04487P"/>
    <property type="match status" value="1"/>
</dbReference>
<dbReference type="Pfam" id="PF00155">
    <property type="entry name" value="Aminotran_1_2"/>
    <property type="match status" value="1"/>
</dbReference>
<keyword evidence="3" id="KW-0032">Aminotransferase</keyword>
<evidence type="ECO:0000256" key="2">
    <source>
        <dbReference type="ARBA" id="ARBA00007441"/>
    </source>
</evidence>
<dbReference type="InterPro" id="IPR015421">
    <property type="entry name" value="PyrdxlP-dep_Trfase_major"/>
</dbReference>
<dbReference type="AlphaFoldDB" id="A0A8J5XVK4"/>
<dbReference type="SUPFAM" id="SSF53383">
    <property type="entry name" value="PLP-dependent transferases"/>
    <property type="match status" value="1"/>
</dbReference>
<accession>A0A8J5XVK4</accession>
<keyword evidence="4" id="KW-0808">Transferase</keyword>
<evidence type="ECO:0000313" key="8">
    <source>
        <dbReference type="Proteomes" id="UP000751190"/>
    </source>
</evidence>
<feature type="domain" description="Aminotransferase class I/classII large" evidence="6">
    <location>
        <begin position="49"/>
        <end position="436"/>
    </location>
</feature>
<sequence length="445" mass="46971">MPCAKSLARAPLARAASNALHAPNARLASLPRSNVFAACTKMAGDHGAVNLGQGFPSWPVPQFVLDAAAASIRDSEAGFNQYSRPGGHPLLLDAIARFTASRFRRPISEENVTVAAGAQGAISNVFATFCAEGDEVVFIEPAFEMYSRMAAMHGCHVRGVPLGNVTGASVASTSEQLTLDIPALEAAITPRTRLLILNTPHNPTGKVFSRAEYEAVASVVRRHPRLLVLSDDVYEFMVLEASLEHVHFALLPGMWERTISTFSAGKTFSCTGWRVGYCIGPPELIAPLTSTQSIVSFCAAAPLEVAIARSIDAAEALGYFDSLAASLRHKRDELVAALGAAGLKPIVPGGGYFVLCDTSGLKAAGGPSPPSALADDNAFAQRRDYLACAALTKSVGVLGLPIGGFYSPANRHLSDSLLRFAFCKADGELHEAAERLREAKARGAL</sequence>
<dbReference type="CDD" id="cd00609">
    <property type="entry name" value="AAT_like"/>
    <property type="match status" value="1"/>
</dbReference>
<dbReference type="OrthoDB" id="7042322at2759"/>
<dbReference type="InterPro" id="IPR015424">
    <property type="entry name" value="PyrdxlP-dep_Trfase"/>
</dbReference>
<dbReference type="InterPro" id="IPR051326">
    <property type="entry name" value="Kynurenine-oxoglutarate_AT"/>
</dbReference>
<dbReference type="Gene3D" id="3.40.640.10">
    <property type="entry name" value="Type I PLP-dependent aspartate aminotransferase-like (Major domain)"/>
    <property type="match status" value="1"/>
</dbReference>
<evidence type="ECO:0000313" key="7">
    <source>
        <dbReference type="EMBL" id="KAG8469422.1"/>
    </source>
</evidence>
<dbReference type="FunFam" id="3.40.640.10:FF:000024">
    <property type="entry name" value="Kynurenine--oxoglutarate transaminase 3"/>
    <property type="match status" value="1"/>
</dbReference>
<dbReference type="Proteomes" id="UP000751190">
    <property type="component" value="Unassembled WGS sequence"/>
</dbReference>
<comment type="cofactor">
    <cofactor evidence="1">
        <name>pyridoxal 5'-phosphate</name>
        <dbReference type="ChEBI" id="CHEBI:597326"/>
    </cofactor>
</comment>
<name>A0A8J5XVK4_DIALT</name>
<comment type="similarity">
    <text evidence="2">Belongs to the class-I pyridoxal-phosphate-dependent aminotransferase family.</text>
</comment>
<gene>
    <name evidence="7" type="ORF">KFE25_005877</name>
</gene>
<protein>
    <recommendedName>
        <fullName evidence="6">Aminotransferase class I/classII large domain-containing protein</fullName>
    </recommendedName>
</protein>
<keyword evidence="8" id="KW-1185">Reference proteome</keyword>
<proteinExistence type="inferred from homology"/>
<dbReference type="GO" id="GO:0030170">
    <property type="term" value="F:pyridoxal phosphate binding"/>
    <property type="evidence" value="ECO:0007669"/>
    <property type="project" value="InterPro"/>
</dbReference>
<evidence type="ECO:0000256" key="1">
    <source>
        <dbReference type="ARBA" id="ARBA00001933"/>
    </source>
</evidence>
<comment type="caution">
    <text evidence="7">The sequence shown here is derived from an EMBL/GenBank/DDBJ whole genome shotgun (WGS) entry which is preliminary data.</text>
</comment>
<dbReference type="GO" id="GO:0005737">
    <property type="term" value="C:cytoplasm"/>
    <property type="evidence" value="ECO:0007669"/>
    <property type="project" value="TreeGrafter"/>
</dbReference>
<dbReference type="PANTHER" id="PTHR43807">
    <property type="entry name" value="FI04487P"/>
    <property type="match status" value="1"/>
</dbReference>
<dbReference type="Gene3D" id="3.90.1150.10">
    <property type="entry name" value="Aspartate Aminotransferase, domain 1"/>
    <property type="match status" value="1"/>
</dbReference>
<dbReference type="GO" id="GO:0016212">
    <property type="term" value="F:kynurenine-oxoglutarate transaminase activity"/>
    <property type="evidence" value="ECO:0007669"/>
    <property type="project" value="TreeGrafter"/>
</dbReference>